<dbReference type="PRINTS" id="PR01437">
    <property type="entry name" value="NUOXDRDTASE4"/>
</dbReference>
<reference evidence="10 11" key="1">
    <citation type="submission" date="2017-06" db="EMBL/GenBank/DDBJ databases">
        <title>Biodegradation of gentamicin by bacterial consortia AMQD4 in synthetic medium and raw gentamicin sewage.</title>
        <authorList>
            <person name="Chang H."/>
            <person name="Feng Y."/>
            <person name="Li Z."/>
            <person name="Xue J."/>
            <person name="Cheng D."/>
        </authorList>
    </citation>
    <scope>NUCLEOTIDE SEQUENCE [LARGE SCALE GENOMIC DNA]</scope>
    <source>
        <strain evidence="10 11">BZC3</strain>
    </source>
</reference>
<evidence type="ECO:0000256" key="7">
    <source>
        <dbReference type="RuleBase" id="RU000320"/>
    </source>
</evidence>
<dbReference type="InterPro" id="IPR050586">
    <property type="entry name" value="CPA3_Na-H_Antiporter_D"/>
</dbReference>
<evidence type="ECO:0000256" key="6">
    <source>
        <dbReference type="ARBA" id="ARBA00023136"/>
    </source>
</evidence>
<comment type="similarity">
    <text evidence="2">Belongs to the CPA3 antiporters (TC 2.A.63) subunit D family.</text>
</comment>
<dbReference type="InterPro" id="IPR001750">
    <property type="entry name" value="ND/Mrp_TM"/>
</dbReference>
<evidence type="ECO:0000259" key="9">
    <source>
        <dbReference type="Pfam" id="PF00361"/>
    </source>
</evidence>
<feature type="transmembrane region" description="Helical" evidence="8">
    <location>
        <begin position="69"/>
        <end position="90"/>
    </location>
</feature>
<dbReference type="PANTHER" id="PTHR42703:SF1">
    <property type="entry name" value="NA(+)_H(+) ANTIPORTER SUBUNIT D1"/>
    <property type="match status" value="1"/>
</dbReference>
<dbReference type="InterPro" id="IPR003918">
    <property type="entry name" value="NADH_UbQ_OxRdtase"/>
</dbReference>
<keyword evidence="5 8" id="KW-1133">Transmembrane helix</keyword>
<reference evidence="10 11" key="2">
    <citation type="submission" date="2017-06" db="EMBL/GenBank/DDBJ databases">
        <authorList>
            <person name="Kim H.J."/>
            <person name="Triplett B.A."/>
        </authorList>
    </citation>
    <scope>NUCLEOTIDE SEQUENCE [LARGE SCALE GENOMIC DNA]</scope>
    <source>
        <strain evidence="10 11">BZC3</strain>
    </source>
</reference>
<dbReference type="AlphaFoldDB" id="A0A1Z3M1S3"/>
<protein>
    <recommendedName>
        <fullName evidence="9">NADH:quinone oxidoreductase/Mrp antiporter transmembrane domain-containing protein</fullName>
    </recommendedName>
</protein>
<dbReference type="GO" id="GO:0042773">
    <property type="term" value="P:ATP synthesis coupled electron transport"/>
    <property type="evidence" value="ECO:0007669"/>
    <property type="project" value="InterPro"/>
</dbReference>
<feature type="transmembrane region" description="Helical" evidence="8">
    <location>
        <begin position="155"/>
        <end position="179"/>
    </location>
</feature>
<keyword evidence="6 8" id="KW-0472">Membrane</keyword>
<keyword evidence="3" id="KW-1003">Cell membrane</keyword>
<dbReference type="EMBL" id="CP021995">
    <property type="protein sequence ID" value="ASD28346.1"/>
    <property type="molecule type" value="Genomic_DNA"/>
</dbReference>
<evidence type="ECO:0000256" key="1">
    <source>
        <dbReference type="ARBA" id="ARBA00004651"/>
    </source>
</evidence>
<comment type="subcellular location">
    <subcellularLocation>
        <location evidence="1">Cell membrane</location>
        <topology evidence="1">Multi-pass membrane protein</topology>
    </subcellularLocation>
    <subcellularLocation>
        <location evidence="7">Membrane</location>
        <topology evidence="7">Multi-pass membrane protein</topology>
    </subcellularLocation>
</comment>
<feature type="transmembrane region" description="Helical" evidence="8">
    <location>
        <begin position="199"/>
        <end position="221"/>
    </location>
</feature>
<feature type="transmembrane region" description="Helical" evidence="8">
    <location>
        <begin position="328"/>
        <end position="348"/>
    </location>
</feature>
<evidence type="ECO:0000313" key="11">
    <source>
        <dbReference type="Proteomes" id="UP000197024"/>
    </source>
</evidence>
<proteinExistence type="inferred from homology"/>
<organism evidence="10 11">
    <name type="scientific">Brevundimonas diminuta</name>
    <name type="common">Pseudomonas diminuta</name>
    <dbReference type="NCBI Taxonomy" id="293"/>
    <lineage>
        <taxon>Bacteria</taxon>
        <taxon>Pseudomonadati</taxon>
        <taxon>Pseudomonadota</taxon>
        <taxon>Alphaproteobacteria</taxon>
        <taxon>Caulobacterales</taxon>
        <taxon>Caulobacteraceae</taxon>
        <taxon>Brevundimonas</taxon>
    </lineage>
</organism>
<feature type="transmembrane region" description="Helical" evidence="8">
    <location>
        <begin position="27"/>
        <end position="45"/>
    </location>
</feature>
<dbReference type="Pfam" id="PF00361">
    <property type="entry name" value="Proton_antipo_M"/>
    <property type="match status" value="1"/>
</dbReference>
<sequence>MSPLDLLVAVPLALMIAAVLLGSRGRLLLLAAIPVMAGLTVWLLLLPEGTAHIVGDWNLPLGILLRADGVAQLLVAATSACASIIGLYALREFAPGPSGSETAHGYAFWPLFYLLWGGANAGFLTTDLFNLYVALEMVSLAAVAMAAMGSLRAALQYFVVALVGSLAYLLGVALLFANYATVDITLLAGTARPDLATKVALAVMTAGLLIKAAVFPLHGWLPPAHAAAPAPASALLSAIVVKVGFVILLRLWFEAFPAIVAPAALDVLGWLGALAVLYGSIQAIRQETLKALVAYSTVAQIGYLLLAFPLVVTAAGSDRAWAGMTIHAIAHMLAKAAMFLAAGLMLKAVNGHRLEDLSGLVRVMPLTVAAFGLAAISLMGLPPSAGFIAKFLLLEAALEQGAVFQAAILLVGGLMAAVYLFNPLSRTFADRDTPVTEAKDTLQTAAPLALGLLAVSLGFAGQAMVDISAGVSQAGPPAAAVGEVP</sequence>
<evidence type="ECO:0000256" key="4">
    <source>
        <dbReference type="ARBA" id="ARBA00022692"/>
    </source>
</evidence>
<keyword evidence="4 7" id="KW-0812">Transmembrane</keyword>
<feature type="transmembrane region" description="Helical" evidence="8">
    <location>
        <begin position="292"/>
        <end position="316"/>
    </location>
</feature>
<feature type="transmembrane region" description="Helical" evidence="8">
    <location>
        <begin position="259"/>
        <end position="280"/>
    </location>
</feature>
<accession>A0A1Z3M1S3</accession>
<feature type="transmembrane region" description="Helical" evidence="8">
    <location>
        <begin position="102"/>
        <end position="123"/>
    </location>
</feature>
<evidence type="ECO:0000256" key="2">
    <source>
        <dbReference type="ARBA" id="ARBA00005346"/>
    </source>
</evidence>
<dbReference type="RefSeq" id="WP_088411794.1">
    <property type="nucleotide sequence ID" value="NZ_CP021995.1"/>
</dbReference>
<gene>
    <name evidence="10" type="ORF">CD943_16430</name>
</gene>
<dbReference type="PANTHER" id="PTHR42703">
    <property type="entry name" value="NADH DEHYDROGENASE"/>
    <property type="match status" value="1"/>
</dbReference>
<name>A0A1Z3M1S3_BREDI</name>
<feature type="transmembrane region" description="Helical" evidence="8">
    <location>
        <begin position="129"/>
        <end position="148"/>
    </location>
</feature>
<feature type="transmembrane region" description="Helical" evidence="8">
    <location>
        <begin position="402"/>
        <end position="421"/>
    </location>
</feature>
<feature type="transmembrane region" description="Helical" evidence="8">
    <location>
        <begin position="360"/>
        <end position="382"/>
    </location>
</feature>
<evidence type="ECO:0000313" key="10">
    <source>
        <dbReference type="EMBL" id="ASD28346.1"/>
    </source>
</evidence>
<feature type="transmembrane region" description="Helical" evidence="8">
    <location>
        <begin position="6"/>
        <end position="22"/>
    </location>
</feature>
<evidence type="ECO:0000256" key="8">
    <source>
        <dbReference type="SAM" id="Phobius"/>
    </source>
</evidence>
<evidence type="ECO:0000256" key="3">
    <source>
        <dbReference type="ARBA" id="ARBA00022475"/>
    </source>
</evidence>
<evidence type="ECO:0000256" key="5">
    <source>
        <dbReference type="ARBA" id="ARBA00022989"/>
    </source>
</evidence>
<dbReference type="GO" id="GO:0008137">
    <property type="term" value="F:NADH dehydrogenase (ubiquinone) activity"/>
    <property type="evidence" value="ECO:0007669"/>
    <property type="project" value="InterPro"/>
</dbReference>
<feature type="domain" description="NADH:quinone oxidoreductase/Mrp antiporter transmembrane" evidence="9">
    <location>
        <begin position="126"/>
        <end position="413"/>
    </location>
</feature>
<dbReference type="GO" id="GO:0005886">
    <property type="term" value="C:plasma membrane"/>
    <property type="evidence" value="ECO:0007669"/>
    <property type="project" value="UniProtKB-SubCell"/>
</dbReference>
<dbReference type="Proteomes" id="UP000197024">
    <property type="component" value="Chromosome"/>
</dbReference>
<feature type="transmembrane region" description="Helical" evidence="8">
    <location>
        <begin position="233"/>
        <end position="253"/>
    </location>
</feature>